<evidence type="ECO:0000313" key="2">
    <source>
        <dbReference type="Proteomes" id="UP000721045"/>
    </source>
</evidence>
<reference evidence="1" key="1">
    <citation type="submission" date="2020-04" db="EMBL/GenBank/DDBJ databases">
        <title>Deep metagenomics examines the oral microbiome during advanced dental caries in children, revealing novel taxa and co-occurrences with host molecules.</title>
        <authorList>
            <person name="Baker J.L."/>
            <person name="Morton J.T."/>
            <person name="Dinis M."/>
            <person name="Alvarez R."/>
            <person name="Tran N.C."/>
            <person name="Knight R."/>
            <person name="Edlund A."/>
        </authorList>
    </citation>
    <scope>NUCLEOTIDE SEQUENCE</scope>
    <source>
        <strain evidence="1">JCVI_23_bin.22</strain>
    </source>
</reference>
<dbReference type="Proteomes" id="UP000721045">
    <property type="component" value="Unassembled WGS sequence"/>
</dbReference>
<dbReference type="EMBL" id="JABZYP010000011">
    <property type="protein sequence ID" value="MBF1712891.1"/>
    <property type="molecule type" value="Genomic_DNA"/>
</dbReference>
<comment type="caution">
    <text evidence="1">The sequence shown here is derived from an EMBL/GenBank/DDBJ whole genome shotgun (WGS) entry which is preliminary data.</text>
</comment>
<proteinExistence type="predicted"/>
<gene>
    <name evidence="1" type="ORF">HXO88_04015</name>
</gene>
<dbReference type="Pfam" id="PF13780">
    <property type="entry name" value="DUF4176"/>
    <property type="match status" value="1"/>
</dbReference>
<name>A0A930RBK2_STRIT</name>
<sequence length="214" mass="24845">MNLQQQLWDQYFTEEYLGFELTPLLGQIAATVGYKSQLFKELIYCLADKRENYHYSPTIGANLDFQFTAQTVTLTRLDESQILSKKDFLRLLVLIDKVYGEILPLGSVIQLDKSRLPDKSMLPTEDTLIYAMITGQRVCINHQFYLDYTGLFWPNGLMEKQEPLAISNIMIETVLFRGLEDNPLEDQFILGIRRKLLSLDLDSFYFQQYLAKGD</sequence>
<dbReference type="AlphaFoldDB" id="A0A930RBK2"/>
<dbReference type="InterPro" id="IPR025233">
    <property type="entry name" value="DUF4176"/>
</dbReference>
<dbReference type="RefSeq" id="WP_125412731.1">
    <property type="nucleotide sequence ID" value="NZ_BHYT01000001.1"/>
</dbReference>
<evidence type="ECO:0000313" key="1">
    <source>
        <dbReference type="EMBL" id="MBF1712891.1"/>
    </source>
</evidence>
<protein>
    <submittedName>
        <fullName evidence="1">DUF4176 domain-containing protein</fullName>
    </submittedName>
</protein>
<organism evidence="1 2">
    <name type="scientific">Streptococcus intermedius</name>
    <dbReference type="NCBI Taxonomy" id="1338"/>
    <lineage>
        <taxon>Bacteria</taxon>
        <taxon>Bacillati</taxon>
        <taxon>Bacillota</taxon>
        <taxon>Bacilli</taxon>
        <taxon>Lactobacillales</taxon>
        <taxon>Streptococcaceae</taxon>
        <taxon>Streptococcus</taxon>
        <taxon>Streptococcus anginosus group</taxon>
    </lineage>
</organism>
<accession>A0A930RBK2</accession>